<evidence type="ECO:0000256" key="4">
    <source>
        <dbReference type="ARBA" id="ARBA00022730"/>
    </source>
</evidence>
<keyword evidence="2 10" id="KW-0690">Ribosome biogenesis</keyword>
<dbReference type="GO" id="GO:0019843">
    <property type="term" value="F:rRNA binding"/>
    <property type="evidence" value="ECO:0007669"/>
    <property type="project" value="UniProtKB-KW"/>
</dbReference>
<dbReference type="Gene3D" id="1.10.40.50">
    <property type="entry name" value="Probable gtpase engc, domain 3"/>
    <property type="match status" value="1"/>
</dbReference>
<organism evidence="13 14">
    <name type="scientific">Selenihalanaerobacter shriftii</name>
    <dbReference type="NCBI Taxonomy" id="142842"/>
    <lineage>
        <taxon>Bacteria</taxon>
        <taxon>Bacillati</taxon>
        <taxon>Bacillota</taxon>
        <taxon>Clostridia</taxon>
        <taxon>Halanaerobiales</taxon>
        <taxon>Halobacteroidaceae</taxon>
        <taxon>Selenihalanaerobacter</taxon>
    </lineage>
</organism>
<evidence type="ECO:0000259" key="12">
    <source>
        <dbReference type="PROSITE" id="PS51721"/>
    </source>
</evidence>
<dbReference type="EC" id="3.6.1.-" evidence="10"/>
<comment type="cofactor">
    <cofactor evidence="10">
        <name>Zn(2+)</name>
        <dbReference type="ChEBI" id="CHEBI:29105"/>
    </cofactor>
    <text evidence="10">Binds 1 zinc ion per subunit.</text>
</comment>
<protein>
    <recommendedName>
        <fullName evidence="10">Small ribosomal subunit biogenesis GTPase RsgA</fullName>
        <ecNumber evidence="10">3.6.1.-</ecNumber>
    </recommendedName>
</protein>
<dbReference type="Gene3D" id="3.40.50.300">
    <property type="entry name" value="P-loop containing nucleotide triphosphate hydrolases"/>
    <property type="match status" value="1"/>
</dbReference>
<reference evidence="14" key="1">
    <citation type="submission" date="2017-02" db="EMBL/GenBank/DDBJ databases">
        <authorList>
            <person name="Varghese N."/>
            <person name="Submissions S."/>
        </authorList>
    </citation>
    <scope>NUCLEOTIDE SEQUENCE [LARGE SCALE GENOMIC DNA]</scope>
    <source>
        <strain evidence="14">ATCC BAA-73</strain>
    </source>
</reference>
<feature type="binding site" evidence="10">
    <location>
        <begin position="114"/>
        <end position="117"/>
    </location>
    <ligand>
        <name>GTP</name>
        <dbReference type="ChEBI" id="CHEBI:37565"/>
    </ligand>
</feature>
<dbReference type="GO" id="GO:0046872">
    <property type="term" value="F:metal ion binding"/>
    <property type="evidence" value="ECO:0007669"/>
    <property type="project" value="UniProtKB-KW"/>
</dbReference>
<dbReference type="InterPro" id="IPR031944">
    <property type="entry name" value="RsgA_N"/>
</dbReference>
<keyword evidence="14" id="KW-1185">Reference proteome</keyword>
<gene>
    <name evidence="10" type="primary">rsgA</name>
    <name evidence="13" type="ORF">SAMN02745118_00133</name>
</gene>
<feature type="binding site" evidence="10">
    <location>
        <position position="254"/>
    </location>
    <ligand>
        <name>Zn(2+)</name>
        <dbReference type="ChEBI" id="CHEBI:29105"/>
    </ligand>
</feature>
<evidence type="ECO:0000256" key="9">
    <source>
        <dbReference type="ARBA" id="ARBA00023134"/>
    </source>
</evidence>
<feature type="binding site" evidence="10">
    <location>
        <position position="247"/>
    </location>
    <ligand>
        <name>Zn(2+)</name>
        <dbReference type="ChEBI" id="CHEBI:29105"/>
    </ligand>
</feature>
<keyword evidence="4 10" id="KW-0699">rRNA-binding</keyword>
<comment type="similarity">
    <text evidence="10">Belongs to the TRAFAC class YlqF/YawG GTPase family. RsgA subfamily.</text>
</comment>
<evidence type="ECO:0000256" key="7">
    <source>
        <dbReference type="ARBA" id="ARBA00022833"/>
    </source>
</evidence>
<evidence type="ECO:0000313" key="13">
    <source>
        <dbReference type="EMBL" id="SJZ30878.1"/>
    </source>
</evidence>
<keyword evidence="9 10" id="KW-0342">GTP-binding</keyword>
<feature type="binding site" evidence="10">
    <location>
        <position position="252"/>
    </location>
    <ligand>
        <name>Zn(2+)</name>
        <dbReference type="ChEBI" id="CHEBI:29105"/>
    </ligand>
</feature>
<keyword evidence="1 10" id="KW-0963">Cytoplasm</keyword>
<dbReference type="InterPro" id="IPR012340">
    <property type="entry name" value="NA-bd_OB-fold"/>
</dbReference>
<feature type="domain" description="EngC GTPase" evidence="11">
    <location>
        <begin position="74"/>
        <end position="221"/>
    </location>
</feature>
<evidence type="ECO:0000256" key="8">
    <source>
        <dbReference type="ARBA" id="ARBA00022884"/>
    </source>
</evidence>
<dbReference type="HAMAP" id="MF_01820">
    <property type="entry name" value="GTPase_RsgA"/>
    <property type="match status" value="1"/>
</dbReference>
<evidence type="ECO:0000259" key="11">
    <source>
        <dbReference type="PROSITE" id="PS50936"/>
    </source>
</evidence>
<dbReference type="AlphaFoldDB" id="A0A1T4JL57"/>
<evidence type="ECO:0000256" key="1">
    <source>
        <dbReference type="ARBA" id="ARBA00022490"/>
    </source>
</evidence>
<dbReference type="PROSITE" id="PS50936">
    <property type="entry name" value="ENGC_GTPASE"/>
    <property type="match status" value="1"/>
</dbReference>
<dbReference type="CDD" id="cd04466">
    <property type="entry name" value="S1_YloQ_GTPase"/>
    <property type="match status" value="1"/>
</dbReference>
<dbReference type="PANTHER" id="PTHR32120:SF11">
    <property type="entry name" value="SMALL RIBOSOMAL SUBUNIT BIOGENESIS GTPASE RSGA 1, MITOCHONDRIAL-RELATED"/>
    <property type="match status" value="1"/>
</dbReference>
<dbReference type="PROSITE" id="PS51721">
    <property type="entry name" value="G_CP"/>
    <property type="match status" value="1"/>
</dbReference>
<keyword evidence="5 10" id="KW-0547">Nucleotide-binding</keyword>
<dbReference type="PANTHER" id="PTHR32120">
    <property type="entry name" value="SMALL RIBOSOMAL SUBUNIT BIOGENESIS GTPASE RSGA"/>
    <property type="match status" value="1"/>
</dbReference>
<dbReference type="InterPro" id="IPR004881">
    <property type="entry name" value="Ribosome_biogen_GTPase_RsgA"/>
</dbReference>
<comment type="subunit">
    <text evidence="10">Monomer. Associates with 30S ribosomal subunit, binds 16S rRNA.</text>
</comment>
<proteinExistence type="inferred from homology"/>
<dbReference type="InterPro" id="IPR030378">
    <property type="entry name" value="G_CP_dom"/>
</dbReference>
<accession>A0A1T4JL57</accession>
<dbReference type="GO" id="GO:0005737">
    <property type="term" value="C:cytoplasm"/>
    <property type="evidence" value="ECO:0007669"/>
    <property type="project" value="UniProtKB-SubCell"/>
</dbReference>
<dbReference type="InterPro" id="IPR010914">
    <property type="entry name" value="RsgA_GTPase_dom"/>
</dbReference>
<name>A0A1T4JL57_9FIRM</name>
<comment type="subcellular location">
    <subcellularLocation>
        <location evidence="10">Cytoplasm</location>
    </subcellularLocation>
</comment>
<dbReference type="GO" id="GO:0005525">
    <property type="term" value="F:GTP binding"/>
    <property type="evidence" value="ECO:0007669"/>
    <property type="project" value="UniProtKB-UniRule"/>
</dbReference>
<keyword evidence="7 10" id="KW-0862">Zinc</keyword>
<evidence type="ECO:0000256" key="3">
    <source>
        <dbReference type="ARBA" id="ARBA00022723"/>
    </source>
</evidence>
<evidence type="ECO:0000256" key="2">
    <source>
        <dbReference type="ARBA" id="ARBA00022517"/>
    </source>
</evidence>
<evidence type="ECO:0000256" key="6">
    <source>
        <dbReference type="ARBA" id="ARBA00022801"/>
    </source>
</evidence>
<dbReference type="SUPFAM" id="SSF50249">
    <property type="entry name" value="Nucleic acid-binding proteins"/>
    <property type="match status" value="1"/>
</dbReference>
<keyword evidence="6 10" id="KW-0378">Hydrolase</keyword>
<dbReference type="Pfam" id="PF03193">
    <property type="entry name" value="RsgA_GTPase"/>
    <property type="match status" value="1"/>
</dbReference>
<evidence type="ECO:0000256" key="10">
    <source>
        <dbReference type="HAMAP-Rule" id="MF_01820"/>
    </source>
</evidence>
<comment type="function">
    <text evidence="10">One of several proteins that assist in the late maturation steps of the functional core of the 30S ribosomal subunit. Helps release RbfA from mature subunits. May play a role in the assembly of ribosomal proteins into the subunit. Circularly permuted GTPase that catalyzes slow GTP hydrolysis, GTPase activity is stimulated by the 30S ribosomal subunit.</text>
</comment>
<feature type="domain" description="CP-type G" evidence="12">
    <location>
        <begin position="65"/>
        <end position="223"/>
    </location>
</feature>
<dbReference type="SUPFAM" id="SSF52540">
    <property type="entry name" value="P-loop containing nucleoside triphosphate hydrolases"/>
    <property type="match status" value="1"/>
</dbReference>
<feature type="binding site" evidence="10">
    <location>
        <begin position="165"/>
        <end position="173"/>
    </location>
    <ligand>
        <name>GTP</name>
        <dbReference type="ChEBI" id="CHEBI:37565"/>
    </ligand>
</feature>
<sequence>MREGRIIKAYSGYYYVLAFDDEELYETSLRGRFKKKGIDFYVGDIVKFTVVNQQVGVIEELCPRSISLKRPAVANVEQMVLVFAGQDPELNCKLVDRFLILAEAYDLDVLICLNKIDLIGLEEAKKLMNKYEKISYSIVYTDIKLKKGIKDLKKGLANRISVFAGPSGVGKSSLLNLLNPEADLTTGEVSQKIKRGKHTTRHVELIPLDNGGLVADTPGFTALNIDFIAPRQLGYLFKEMREYIPDCKFNNCLHLHEPKCRVKEAVDNENIYESRYNNYLSFLSEIEGGN</sequence>
<dbReference type="Proteomes" id="UP000190625">
    <property type="component" value="Unassembled WGS sequence"/>
</dbReference>
<dbReference type="Gene3D" id="2.40.50.140">
    <property type="entry name" value="Nucleic acid-binding proteins"/>
    <property type="match status" value="1"/>
</dbReference>
<dbReference type="STRING" id="142842.SAMN02745118_00133"/>
<dbReference type="Pfam" id="PF16745">
    <property type="entry name" value="RsgA_N"/>
    <property type="match status" value="1"/>
</dbReference>
<dbReference type="GO" id="GO:0003924">
    <property type="term" value="F:GTPase activity"/>
    <property type="evidence" value="ECO:0007669"/>
    <property type="project" value="UniProtKB-UniRule"/>
</dbReference>
<dbReference type="CDD" id="cd01854">
    <property type="entry name" value="YjeQ_EngC"/>
    <property type="match status" value="1"/>
</dbReference>
<dbReference type="InterPro" id="IPR027417">
    <property type="entry name" value="P-loop_NTPase"/>
</dbReference>
<dbReference type="EMBL" id="FUWM01000003">
    <property type="protein sequence ID" value="SJZ30878.1"/>
    <property type="molecule type" value="Genomic_DNA"/>
</dbReference>
<feature type="binding site" evidence="10">
    <location>
        <position position="260"/>
    </location>
    <ligand>
        <name>Zn(2+)</name>
        <dbReference type="ChEBI" id="CHEBI:29105"/>
    </ligand>
</feature>
<evidence type="ECO:0000256" key="5">
    <source>
        <dbReference type="ARBA" id="ARBA00022741"/>
    </source>
</evidence>
<keyword evidence="3 10" id="KW-0479">Metal-binding</keyword>
<dbReference type="GO" id="GO:0042274">
    <property type="term" value="P:ribosomal small subunit biogenesis"/>
    <property type="evidence" value="ECO:0007669"/>
    <property type="project" value="UniProtKB-UniRule"/>
</dbReference>
<dbReference type="OrthoDB" id="9809485at2"/>
<dbReference type="RefSeq" id="WP_078808668.1">
    <property type="nucleotide sequence ID" value="NZ_FUWM01000003.1"/>
</dbReference>
<keyword evidence="8 10" id="KW-0694">RNA-binding</keyword>
<dbReference type="NCBIfam" id="TIGR00157">
    <property type="entry name" value="ribosome small subunit-dependent GTPase A"/>
    <property type="match status" value="1"/>
</dbReference>
<evidence type="ECO:0000313" key="14">
    <source>
        <dbReference type="Proteomes" id="UP000190625"/>
    </source>
</evidence>